<accession>A0A7U0J688</accession>
<reference evidence="1 2" key="1">
    <citation type="submission" date="2020-12" db="EMBL/GenBank/DDBJ databases">
        <title>Genomic characterization of four novel bacteriophages infecting Klebsiella pneumoniae.</title>
        <authorList>
            <person name="Estrada Bonilla B."/>
            <person name="Costa A.R."/>
            <person name="van Rossum T."/>
            <person name="Hagedoorn S."/>
            <person name="Wallinga H."/>
            <person name="Xiao M."/>
            <person name="Song W."/>
            <person name="Haas P.-J."/>
            <person name="Nobrega F.L."/>
            <person name="Brouns S.J.J."/>
        </authorList>
    </citation>
    <scope>NUCLEOTIDE SEQUENCE [LARGE SCALE GENOMIC DNA]</scope>
</reference>
<evidence type="ECO:0000313" key="2">
    <source>
        <dbReference type="Proteomes" id="UP000596379"/>
    </source>
</evidence>
<keyword evidence="2" id="KW-1185">Reference proteome</keyword>
<gene>
    <name evidence="1" type="ORF">vBKpPFBKp27_074</name>
</gene>
<proteinExistence type="predicted"/>
<dbReference type="EMBL" id="MW394388">
    <property type="protein sequence ID" value="QQV91646.1"/>
    <property type="molecule type" value="Genomic_DNA"/>
</dbReference>
<dbReference type="Proteomes" id="UP000596379">
    <property type="component" value="Segment"/>
</dbReference>
<organism evidence="1 2">
    <name type="scientific">Klebsiella phage vB_KpP_FBKp27</name>
    <dbReference type="NCBI Taxonomy" id="2801837"/>
    <lineage>
        <taxon>Viruses</taxon>
        <taxon>Duplodnaviria</taxon>
        <taxon>Heunggongvirae</taxon>
        <taxon>Uroviricota</taxon>
        <taxon>Caudoviricetes</taxon>
        <taxon>Schitoviridae</taxon>
        <taxon>Efbeekayvirus</taxon>
        <taxon>Efbeekayvirus Fbkp27</taxon>
    </lineage>
</organism>
<evidence type="ECO:0000313" key="1">
    <source>
        <dbReference type="EMBL" id="QQV91646.1"/>
    </source>
</evidence>
<name>A0A7U0J688_9CAUD</name>
<protein>
    <submittedName>
        <fullName evidence="1">Uncharacterized protein</fullName>
    </submittedName>
</protein>
<sequence length="124" mass="14118">MKPVVKDVMHDLRKLLPVAEQALSTQTMKLDERVTAISQWRELISPAMITVLLDRIDQLEKLWTEPSKEMAQAGLAEVQRILDEWHDESPYLSIDLEEVTDDMASNMAVFTLQAMAGKLPKEPD</sequence>